<gene>
    <name evidence="1" type="ORF">XELAEV_18002906mg</name>
</gene>
<accession>A0A974BP19</accession>
<sequence>MAMSVAGGSLADVTLLSEWIIICQTHQEILSPRSSLHLQKYLLIQESPLPAEPLISEQQGDVSRLYSNNSIKGALGRIYLENGNVFLFILICYTTDSLWDLCYCYNPTSTHTHVRANVMRSQ</sequence>
<reference evidence="1" key="1">
    <citation type="submission" date="2016-05" db="EMBL/GenBank/DDBJ databases">
        <title>WGS assembly of Xenopus laevis.</title>
        <authorList>
            <person name="Session A."/>
            <person name="Uno Y."/>
            <person name="Kwon T."/>
            <person name="Chapman J."/>
            <person name="Toyoda A."/>
            <person name="Takahashi S."/>
            <person name="Fukui A."/>
            <person name="Hikosaka A."/>
            <person name="Putnam N."/>
            <person name="Stites J."/>
            <person name="Van Heeringen S."/>
            <person name="Quigley I."/>
            <person name="Heinz S."/>
            <person name="Hellsten U."/>
            <person name="Lyons J."/>
            <person name="Suzuki A."/>
            <person name="Kondo M."/>
            <person name="Ogino H."/>
            <person name="Ochi H."/>
            <person name="Bogdanovic O."/>
            <person name="Lister R."/>
            <person name="Georgiou G."/>
            <person name="Paranjpe S."/>
            <person name="Van Kruijsbergen I."/>
            <person name="Mozaffari S."/>
            <person name="Shu S."/>
            <person name="Schmutz J."/>
            <person name="Jenkins J."/>
            <person name="Grimwood J."/>
            <person name="Carlson J."/>
            <person name="Mitros T."/>
            <person name="Simakov O."/>
            <person name="Heald R."/>
            <person name="Miller K."/>
            <person name="Haudenschild C."/>
            <person name="Kuroki Y."/>
            <person name="Tanaka T."/>
            <person name="Michiue T."/>
            <person name="Watanabe M."/>
            <person name="Kinoshita T."/>
            <person name="Ohta Y."/>
            <person name="Mawaribuchi S."/>
            <person name="Suzuki Y."/>
            <person name="Haramoto Y."/>
            <person name="Yamamoto T."/>
            <person name="Takagi C."/>
            <person name="Kitzman J."/>
            <person name="Shendure J."/>
            <person name="Nakayama T."/>
            <person name="Izutsu Y."/>
            <person name="Robert J."/>
            <person name="Dichmann D."/>
            <person name="Flajnik M."/>
            <person name="Houston D."/>
            <person name="Marcotte E."/>
            <person name="Wallingford J."/>
            <person name="Ito Y."/>
            <person name="Asashima M."/>
            <person name="Ueno N."/>
            <person name="Matsuda Y."/>
            <person name="Jan Veenstra G."/>
            <person name="Fujiyama A."/>
            <person name="Harland R."/>
            <person name="Taira M."/>
            <person name="Rokhsar D.S."/>
        </authorList>
    </citation>
    <scope>NUCLEOTIDE SEQUENCE</scope>
    <source>
        <strain evidence="1">J</strain>
        <tissue evidence="1">Blood</tissue>
    </source>
</reference>
<proteinExistence type="predicted"/>
<organism evidence="1">
    <name type="scientific">Xenopus laevis</name>
    <name type="common">African clawed frog</name>
    <dbReference type="NCBI Taxonomy" id="8355"/>
    <lineage>
        <taxon>Eukaryota</taxon>
        <taxon>Metazoa</taxon>
        <taxon>Chordata</taxon>
        <taxon>Craniata</taxon>
        <taxon>Vertebrata</taxon>
        <taxon>Euteleostomi</taxon>
        <taxon>Amphibia</taxon>
        <taxon>Batrachia</taxon>
        <taxon>Anura</taxon>
        <taxon>Pipoidea</taxon>
        <taxon>Pipidae</taxon>
        <taxon>Xenopodinae</taxon>
        <taxon>Xenopus</taxon>
        <taxon>Xenopus</taxon>
    </lineage>
</organism>
<protein>
    <submittedName>
        <fullName evidence="1">Uncharacterized protein</fullName>
    </submittedName>
</protein>
<evidence type="ECO:0000313" key="1">
    <source>
        <dbReference type="EMBL" id="OCT55336.1"/>
    </source>
</evidence>
<dbReference type="EMBL" id="KV499631">
    <property type="protein sequence ID" value="OCT55336.1"/>
    <property type="molecule type" value="Genomic_DNA"/>
</dbReference>
<name>A0A974BP19_XENLA</name>
<dbReference type="AlphaFoldDB" id="A0A974BP19"/>
<dbReference type="Proteomes" id="UP000694892">
    <property type="component" value="Unassembled WGS sequence"/>
</dbReference>